<dbReference type="AlphaFoldDB" id="F8B4L5"/>
<reference evidence="2 3" key="1">
    <citation type="submission" date="2011-05" db="EMBL/GenBank/DDBJ databases">
        <title>Complete sequence of chromosome of Frankia symbiont of Datisca glomerata.</title>
        <authorList>
            <consortium name="US DOE Joint Genome Institute"/>
            <person name="Lucas S."/>
            <person name="Han J."/>
            <person name="Lapidus A."/>
            <person name="Cheng J.-F."/>
            <person name="Goodwin L."/>
            <person name="Pitluck S."/>
            <person name="Peters L."/>
            <person name="Mikhailova N."/>
            <person name="Chertkov O."/>
            <person name="Teshima H."/>
            <person name="Han C."/>
            <person name="Tapia R."/>
            <person name="Land M."/>
            <person name="Hauser L."/>
            <person name="Kyrpides N."/>
            <person name="Ivanova N."/>
            <person name="Pagani I."/>
            <person name="Berry A."/>
            <person name="Pawlowski K."/>
            <person name="Persson T."/>
            <person name="Vanden Heuvel B."/>
            <person name="Benson D."/>
            <person name="Woyke T."/>
        </authorList>
    </citation>
    <scope>NUCLEOTIDE SEQUENCE [LARGE SCALE GENOMIC DNA]</scope>
    <source>
        <strain evidence="3">4085684</strain>
    </source>
</reference>
<name>F8B4L5_9ACTN</name>
<accession>F8B4L5</accession>
<feature type="compositionally biased region" description="Basic and acidic residues" evidence="1">
    <location>
        <begin position="37"/>
        <end position="53"/>
    </location>
</feature>
<dbReference type="EMBL" id="CP002801">
    <property type="protein sequence ID" value="AEH07959.1"/>
    <property type="molecule type" value="Genomic_DNA"/>
</dbReference>
<organism evidence="2 3">
    <name type="scientific">Candidatus Protofrankia datiscae</name>
    <dbReference type="NCBI Taxonomy" id="2716812"/>
    <lineage>
        <taxon>Bacteria</taxon>
        <taxon>Bacillati</taxon>
        <taxon>Actinomycetota</taxon>
        <taxon>Actinomycetes</taxon>
        <taxon>Frankiales</taxon>
        <taxon>Frankiaceae</taxon>
        <taxon>Protofrankia</taxon>
    </lineage>
</organism>
<evidence type="ECO:0000256" key="1">
    <source>
        <dbReference type="SAM" id="MobiDB-lite"/>
    </source>
</evidence>
<gene>
    <name evidence="2" type="ordered locus">FsymDg_0401</name>
</gene>
<protein>
    <submittedName>
        <fullName evidence="2">Uncharacterized protein</fullName>
    </submittedName>
</protein>
<dbReference type="STRING" id="656024.FsymDg_0401"/>
<feature type="region of interest" description="Disordered" evidence="1">
    <location>
        <begin position="1"/>
        <end position="53"/>
    </location>
</feature>
<dbReference type="HOGENOM" id="CLU_3061799_0_0_11"/>
<keyword evidence="3" id="KW-1185">Reference proteome</keyword>
<evidence type="ECO:0000313" key="3">
    <source>
        <dbReference type="Proteomes" id="UP000001549"/>
    </source>
</evidence>
<proteinExistence type="predicted"/>
<dbReference type="KEGG" id="fsy:FsymDg_0401"/>
<evidence type="ECO:0000313" key="2">
    <source>
        <dbReference type="EMBL" id="AEH07959.1"/>
    </source>
</evidence>
<sequence length="53" mass="5901">MLSARVCPNSDDQPVARLWPGLTRRKPIPFAASGQHSPKEHKSPIRALTRDIP</sequence>
<dbReference type="Proteomes" id="UP000001549">
    <property type="component" value="Chromosome"/>
</dbReference>